<dbReference type="PANTHER" id="PTHR23132">
    <property type="entry name" value="D-ALANINE--D-ALANINE LIGASE"/>
    <property type="match status" value="1"/>
</dbReference>
<comment type="subcellular location">
    <subcellularLocation>
        <location evidence="3 19">Cytoplasm</location>
    </subcellularLocation>
</comment>
<dbReference type="AlphaFoldDB" id="A0A1G2U8N8"/>
<dbReference type="Gene3D" id="3.30.1490.20">
    <property type="entry name" value="ATP-grasp fold, A domain"/>
    <property type="match status" value="1"/>
</dbReference>
<comment type="similarity">
    <text evidence="5 19">Belongs to the D-alanine--D-alanine ligase family.</text>
</comment>
<dbReference type="GO" id="GO:0046872">
    <property type="term" value="F:metal ion binding"/>
    <property type="evidence" value="ECO:0007669"/>
    <property type="project" value="UniProtKB-KW"/>
</dbReference>
<evidence type="ECO:0000256" key="9">
    <source>
        <dbReference type="ARBA" id="ARBA00022723"/>
    </source>
</evidence>
<comment type="caution">
    <text evidence="24">The sequence shown here is derived from an EMBL/GenBank/DDBJ whole genome shotgun (WGS) entry which is preliminary data.</text>
</comment>
<comment type="cofactor">
    <cofactor evidence="21">
        <name>Mg(2+)</name>
        <dbReference type="ChEBI" id="CHEBI:18420"/>
    </cofactor>
    <cofactor evidence="21">
        <name>Mn(2+)</name>
        <dbReference type="ChEBI" id="CHEBI:29035"/>
    </cofactor>
    <text evidence="21">Binds 2 magnesium or manganese ions per subunit.</text>
</comment>
<dbReference type="EMBL" id="MHWG01000009">
    <property type="protein sequence ID" value="OHB05837.1"/>
    <property type="molecule type" value="Genomic_DNA"/>
</dbReference>
<feature type="binding site" evidence="20">
    <location>
        <begin position="272"/>
        <end position="273"/>
    </location>
    <ligand>
        <name>ATP</name>
        <dbReference type="ChEBI" id="CHEBI:30616"/>
    </ligand>
</feature>
<evidence type="ECO:0000256" key="21">
    <source>
        <dbReference type="PIRSR" id="PIRSR039102-3"/>
    </source>
</evidence>
<evidence type="ECO:0000313" key="25">
    <source>
        <dbReference type="Proteomes" id="UP000177068"/>
    </source>
</evidence>
<feature type="binding site" evidence="20">
    <location>
        <begin position="149"/>
        <end position="150"/>
    </location>
    <ligand>
        <name>ATP</name>
        <dbReference type="ChEBI" id="CHEBI:30616"/>
    </ligand>
</feature>
<evidence type="ECO:0000256" key="18">
    <source>
        <dbReference type="ARBA" id="ARBA00060592"/>
    </source>
</evidence>
<dbReference type="InterPro" id="IPR005905">
    <property type="entry name" value="D_ala_D_ala"/>
</dbReference>
<proteinExistence type="inferred from homology"/>
<dbReference type="PROSITE" id="PS00843">
    <property type="entry name" value="DALA_DALA_LIGASE_1"/>
    <property type="match status" value="1"/>
</dbReference>
<dbReference type="InterPro" id="IPR016185">
    <property type="entry name" value="PreATP-grasp_dom_sf"/>
</dbReference>
<dbReference type="InterPro" id="IPR011761">
    <property type="entry name" value="ATP-grasp"/>
</dbReference>
<dbReference type="PROSITE" id="PS00844">
    <property type="entry name" value="DALA_DALA_LIGASE_2"/>
    <property type="match status" value="1"/>
</dbReference>
<evidence type="ECO:0000256" key="5">
    <source>
        <dbReference type="ARBA" id="ARBA00010871"/>
    </source>
</evidence>
<keyword evidence="9 21" id="KW-0479">Metal-binding</keyword>
<keyword evidence="16 19" id="KW-0961">Cell wall biogenesis/degradation</keyword>
<reference evidence="24 25" key="1">
    <citation type="journal article" date="2016" name="Nat. Commun.">
        <title>Thousands of microbial genomes shed light on interconnected biogeochemical processes in an aquifer system.</title>
        <authorList>
            <person name="Anantharaman K."/>
            <person name="Brown C.T."/>
            <person name="Hug L.A."/>
            <person name="Sharon I."/>
            <person name="Castelle C.J."/>
            <person name="Probst A.J."/>
            <person name="Thomas B.C."/>
            <person name="Singh A."/>
            <person name="Wilkins M.J."/>
            <person name="Karaoz U."/>
            <person name="Brodie E.L."/>
            <person name="Williams K.H."/>
            <person name="Hubbard S.S."/>
            <person name="Banfield J.F."/>
        </authorList>
    </citation>
    <scope>NUCLEOTIDE SEQUENCE [LARGE SCALE GENOMIC DNA]</scope>
</reference>
<keyword evidence="13 19" id="KW-0133">Cell shape</keyword>
<dbReference type="HAMAP" id="MF_00047">
    <property type="entry name" value="Dala_Dala_lig"/>
    <property type="match status" value="1"/>
</dbReference>
<evidence type="ECO:0000313" key="24">
    <source>
        <dbReference type="EMBL" id="OHB05837.1"/>
    </source>
</evidence>
<sequence length="320" mass="35821">MTKKKLKVAVIYGGRSPEHEVSIESARKVIEALDRKKYSVASIKIPKSGKFNYDTLRKFDVVLPILHGLLGEDGTIQGLLKLINVPFGGAGVLGSAVGMDKDVAKRLLRDAEILVPKFLVYRQGEKILFNEVKGALGTPIFIKPANLGSSVGIHKVKNKREFERAVKDAFKYDSKIIIEETINGKEIECAVIGNEKPVASFPGEIIPKDEFYTYKAKYDNSGGTVYKIPARLSGKFTKKIQKLAIRTYKVLSCEGMGRVDMFLTKSGKIFVNEINTIPGPVMFRRMWEASGMPFSKVLDKLIRLAIERFNREKKLKTTFK</sequence>
<dbReference type="NCBIfam" id="NF002378">
    <property type="entry name" value="PRK01372.1"/>
    <property type="match status" value="1"/>
</dbReference>
<dbReference type="Pfam" id="PF07478">
    <property type="entry name" value="Dala_Dala_lig_C"/>
    <property type="match status" value="1"/>
</dbReference>
<organism evidence="24 25">
    <name type="scientific">Candidatus Zambryskibacteria bacterium RIFCSPLOWO2_01_FULL_47_14</name>
    <dbReference type="NCBI Taxonomy" id="1802763"/>
    <lineage>
        <taxon>Bacteria</taxon>
        <taxon>Candidatus Zambryskiibacteriota</taxon>
    </lineage>
</organism>
<dbReference type="SUPFAM" id="SSF52440">
    <property type="entry name" value="PreATP-grasp domain"/>
    <property type="match status" value="1"/>
</dbReference>
<feature type="binding site" evidence="21">
    <location>
        <position position="260"/>
    </location>
    <ligand>
        <name>Mg(2+)</name>
        <dbReference type="ChEBI" id="CHEBI:18420"/>
        <label>1</label>
    </ligand>
</feature>
<keyword evidence="14 19" id="KW-0573">Peptidoglycan synthesis</keyword>
<dbReference type="InterPro" id="IPR011095">
    <property type="entry name" value="Dala_Dala_lig_C"/>
</dbReference>
<dbReference type="FunFam" id="3.30.1490.20:FF:000007">
    <property type="entry name" value="D-alanine--D-alanine ligase"/>
    <property type="match status" value="1"/>
</dbReference>
<comment type="function">
    <text evidence="2 19">Cell wall formation.</text>
</comment>
<evidence type="ECO:0000256" key="17">
    <source>
        <dbReference type="ARBA" id="ARBA00047614"/>
    </source>
</evidence>
<comment type="cofactor">
    <cofactor evidence="1">
        <name>Mn(2+)</name>
        <dbReference type="ChEBI" id="CHEBI:29035"/>
    </cofactor>
</comment>
<evidence type="ECO:0000256" key="14">
    <source>
        <dbReference type="ARBA" id="ARBA00022984"/>
    </source>
</evidence>
<keyword evidence="8 19" id="KW-0436">Ligase</keyword>
<evidence type="ECO:0000256" key="20">
    <source>
        <dbReference type="PIRSR" id="PIRSR039102-2"/>
    </source>
</evidence>
<dbReference type="InterPro" id="IPR000291">
    <property type="entry name" value="D-Ala_lig_Van_CS"/>
</dbReference>
<dbReference type="PROSITE" id="PS50975">
    <property type="entry name" value="ATP_GRASP"/>
    <property type="match status" value="1"/>
</dbReference>
<keyword evidence="11 22" id="KW-0067">ATP-binding</keyword>
<protein>
    <recommendedName>
        <fullName evidence="6 19">D-alanine--D-alanine ligase</fullName>
        <ecNumber evidence="6 19">6.3.2.4</ecNumber>
    </recommendedName>
    <alternativeName>
        <fullName evidence="19">D-Ala-D-Ala ligase</fullName>
    </alternativeName>
    <alternativeName>
        <fullName evidence="19">D-alanylalanine synthetase</fullName>
    </alternativeName>
</protein>
<keyword evidence="15 21" id="KW-0464">Manganese</keyword>
<dbReference type="Gene3D" id="3.30.470.20">
    <property type="entry name" value="ATP-grasp fold, B domain"/>
    <property type="match status" value="1"/>
</dbReference>
<dbReference type="GO" id="GO:0008716">
    <property type="term" value="F:D-alanine-D-alanine ligase activity"/>
    <property type="evidence" value="ECO:0007669"/>
    <property type="project" value="UniProtKB-UniRule"/>
</dbReference>
<name>A0A1G2U8N8_9BACT</name>
<accession>A0A1G2U8N8</accession>
<dbReference type="Gene3D" id="3.40.50.20">
    <property type="match status" value="1"/>
</dbReference>
<dbReference type="NCBIfam" id="NF002528">
    <property type="entry name" value="PRK01966.1-4"/>
    <property type="match status" value="1"/>
</dbReference>
<dbReference type="NCBIfam" id="TIGR01205">
    <property type="entry name" value="D_ala_D_alaTIGR"/>
    <property type="match status" value="1"/>
</dbReference>
<keyword evidence="10 20" id="KW-0547">Nucleotide-binding</keyword>
<evidence type="ECO:0000259" key="23">
    <source>
        <dbReference type="PROSITE" id="PS50975"/>
    </source>
</evidence>
<evidence type="ECO:0000256" key="16">
    <source>
        <dbReference type="ARBA" id="ARBA00023316"/>
    </source>
</evidence>
<gene>
    <name evidence="19" type="primary">ddl</name>
    <name evidence="24" type="ORF">A3A26_02920</name>
</gene>
<dbReference type="SUPFAM" id="SSF56059">
    <property type="entry name" value="Glutathione synthetase ATP-binding domain-like"/>
    <property type="match status" value="1"/>
</dbReference>
<evidence type="ECO:0000256" key="13">
    <source>
        <dbReference type="ARBA" id="ARBA00022960"/>
    </source>
</evidence>
<keyword evidence="7 19" id="KW-0963">Cytoplasm</keyword>
<dbReference type="Proteomes" id="UP000177068">
    <property type="component" value="Unassembled WGS sequence"/>
</dbReference>
<keyword evidence="12 21" id="KW-0460">Magnesium</keyword>
<evidence type="ECO:0000256" key="11">
    <source>
        <dbReference type="ARBA" id="ARBA00022840"/>
    </source>
</evidence>
<feature type="domain" description="ATP-grasp" evidence="23">
    <location>
        <begin position="105"/>
        <end position="303"/>
    </location>
</feature>
<evidence type="ECO:0000256" key="6">
    <source>
        <dbReference type="ARBA" id="ARBA00012216"/>
    </source>
</evidence>
<dbReference type="GO" id="GO:0008360">
    <property type="term" value="P:regulation of cell shape"/>
    <property type="evidence" value="ECO:0007669"/>
    <property type="project" value="UniProtKB-KW"/>
</dbReference>
<dbReference type="Pfam" id="PF01820">
    <property type="entry name" value="Dala_Dala_lig_N"/>
    <property type="match status" value="2"/>
</dbReference>
<comment type="catalytic activity">
    <reaction evidence="17 19">
        <text>2 D-alanine + ATP = D-alanyl-D-alanine + ADP + phosphate + H(+)</text>
        <dbReference type="Rhea" id="RHEA:11224"/>
        <dbReference type="ChEBI" id="CHEBI:15378"/>
        <dbReference type="ChEBI" id="CHEBI:30616"/>
        <dbReference type="ChEBI" id="CHEBI:43474"/>
        <dbReference type="ChEBI" id="CHEBI:57416"/>
        <dbReference type="ChEBI" id="CHEBI:57822"/>
        <dbReference type="ChEBI" id="CHEBI:456216"/>
        <dbReference type="EC" id="6.3.2.4"/>
    </reaction>
</comment>
<dbReference type="InterPro" id="IPR013815">
    <property type="entry name" value="ATP_grasp_subdomain_1"/>
</dbReference>
<dbReference type="GO" id="GO:0071555">
    <property type="term" value="P:cell wall organization"/>
    <property type="evidence" value="ECO:0007669"/>
    <property type="project" value="UniProtKB-KW"/>
</dbReference>
<evidence type="ECO:0000256" key="1">
    <source>
        <dbReference type="ARBA" id="ARBA00001936"/>
    </source>
</evidence>
<comment type="pathway">
    <text evidence="18">Glycan biosynthesis.</text>
</comment>
<evidence type="ECO:0000256" key="2">
    <source>
        <dbReference type="ARBA" id="ARBA00003921"/>
    </source>
</evidence>
<dbReference type="EC" id="6.3.2.4" evidence="6 19"/>
<feature type="binding site" evidence="20">
    <location>
        <begin position="141"/>
        <end position="143"/>
    </location>
    <ligand>
        <name>ATP</name>
        <dbReference type="ChEBI" id="CHEBI:30616"/>
    </ligand>
</feature>
<comment type="pathway">
    <text evidence="4 19">Cell wall biogenesis; peptidoglycan biosynthesis.</text>
</comment>
<dbReference type="PANTHER" id="PTHR23132:SF25">
    <property type="entry name" value="D-ALANINE--D-ALANINE LIGASE A"/>
    <property type="match status" value="1"/>
</dbReference>
<dbReference type="PIRSF" id="PIRSF039102">
    <property type="entry name" value="Ddl/VanB"/>
    <property type="match status" value="1"/>
</dbReference>
<dbReference type="GO" id="GO:0009252">
    <property type="term" value="P:peptidoglycan biosynthetic process"/>
    <property type="evidence" value="ECO:0007669"/>
    <property type="project" value="UniProtKB-UniRule"/>
</dbReference>
<evidence type="ECO:0000256" key="4">
    <source>
        <dbReference type="ARBA" id="ARBA00004752"/>
    </source>
</evidence>
<evidence type="ECO:0000256" key="15">
    <source>
        <dbReference type="ARBA" id="ARBA00023211"/>
    </source>
</evidence>
<evidence type="ECO:0000256" key="12">
    <source>
        <dbReference type="ARBA" id="ARBA00022842"/>
    </source>
</evidence>
<evidence type="ECO:0000256" key="8">
    <source>
        <dbReference type="ARBA" id="ARBA00022598"/>
    </source>
</evidence>
<dbReference type="InterPro" id="IPR011127">
    <property type="entry name" value="Dala_Dala_lig_N"/>
</dbReference>
<dbReference type="GO" id="GO:0005737">
    <property type="term" value="C:cytoplasm"/>
    <property type="evidence" value="ECO:0007669"/>
    <property type="project" value="UniProtKB-SubCell"/>
</dbReference>
<evidence type="ECO:0000256" key="7">
    <source>
        <dbReference type="ARBA" id="ARBA00022490"/>
    </source>
</evidence>
<evidence type="ECO:0000256" key="19">
    <source>
        <dbReference type="HAMAP-Rule" id="MF_00047"/>
    </source>
</evidence>
<evidence type="ECO:0000256" key="10">
    <source>
        <dbReference type="ARBA" id="ARBA00022741"/>
    </source>
</evidence>
<feature type="binding site" evidence="21">
    <location>
        <position position="275"/>
    </location>
    <ligand>
        <name>Mg(2+)</name>
        <dbReference type="ChEBI" id="CHEBI:18420"/>
        <label>2</label>
    </ligand>
</feature>
<feature type="binding site" evidence="20">
    <location>
        <position position="101"/>
    </location>
    <ligand>
        <name>ATP</name>
        <dbReference type="ChEBI" id="CHEBI:30616"/>
    </ligand>
</feature>
<evidence type="ECO:0000256" key="22">
    <source>
        <dbReference type="PROSITE-ProRule" id="PRU00409"/>
    </source>
</evidence>
<evidence type="ECO:0000256" key="3">
    <source>
        <dbReference type="ARBA" id="ARBA00004496"/>
    </source>
</evidence>
<feature type="binding site" evidence="21">
    <location>
        <position position="273"/>
    </location>
    <ligand>
        <name>Mg(2+)</name>
        <dbReference type="ChEBI" id="CHEBI:18420"/>
        <label>1</label>
    </ligand>
</feature>
<feature type="binding site" evidence="20">
    <location>
        <begin position="179"/>
        <end position="186"/>
    </location>
    <ligand>
        <name>ATP</name>
        <dbReference type="ChEBI" id="CHEBI:30616"/>
    </ligand>
</feature>
<dbReference type="GO" id="GO:0005524">
    <property type="term" value="F:ATP binding"/>
    <property type="evidence" value="ECO:0007669"/>
    <property type="project" value="UniProtKB-UniRule"/>
</dbReference>
<feature type="binding site" evidence="21">
    <location>
        <position position="273"/>
    </location>
    <ligand>
        <name>Mg(2+)</name>
        <dbReference type="ChEBI" id="CHEBI:18420"/>
        <label>2</label>
    </ligand>
</feature>
<dbReference type="UniPathway" id="UPA00219"/>